<reference evidence="4 5" key="1">
    <citation type="journal article" date="2018" name="Nat. Biotechnol.">
        <title>A standardized bacterial taxonomy based on genome phylogeny substantially revises the tree of life.</title>
        <authorList>
            <person name="Parks D.H."/>
            <person name="Chuvochina M."/>
            <person name="Waite D.W."/>
            <person name="Rinke C."/>
            <person name="Skarshewski A."/>
            <person name="Chaumeil P.A."/>
            <person name="Hugenholtz P."/>
        </authorList>
    </citation>
    <scope>NUCLEOTIDE SEQUENCE [LARGE SCALE GENOMIC DNA]</scope>
    <source>
        <strain evidence="4">UBA8844</strain>
    </source>
</reference>
<proteinExistence type="predicted"/>
<evidence type="ECO:0000256" key="2">
    <source>
        <dbReference type="SAM" id="Phobius"/>
    </source>
</evidence>
<feature type="chain" id="PRO_5017585505" evidence="3">
    <location>
        <begin position="22"/>
        <end position="159"/>
    </location>
</feature>
<evidence type="ECO:0000256" key="3">
    <source>
        <dbReference type="SAM" id="SignalP"/>
    </source>
</evidence>
<keyword evidence="2" id="KW-1133">Transmembrane helix</keyword>
<gene>
    <name evidence="4" type="ORF">DGD08_17040</name>
</gene>
<organism evidence="4 5">
    <name type="scientific">Gemmatimonas aurantiaca</name>
    <dbReference type="NCBI Taxonomy" id="173480"/>
    <lineage>
        <taxon>Bacteria</taxon>
        <taxon>Pseudomonadati</taxon>
        <taxon>Gemmatimonadota</taxon>
        <taxon>Gemmatimonadia</taxon>
        <taxon>Gemmatimonadales</taxon>
        <taxon>Gemmatimonadaceae</taxon>
        <taxon>Gemmatimonas</taxon>
    </lineage>
</organism>
<keyword evidence="2" id="KW-0472">Membrane</keyword>
<keyword evidence="2" id="KW-0812">Transmembrane</keyword>
<evidence type="ECO:0000256" key="1">
    <source>
        <dbReference type="SAM" id="MobiDB-lite"/>
    </source>
</evidence>
<feature type="region of interest" description="Disordered" evidence="1">
    <location>
        <begin position="120"/>
        <end position="159"/>
    </location>
</feature>
<feature type="signal peptide" evidence="3">
    <location>
        <begin position="1"/>
        <end position="21"/>
    </location>
</feature>
<sequence>MVLDRWKAPLSRAFGAMSAMAAAGAASLVVFDGSGGAFQPLIWTTAAHAITTAFCAAAFKRGTRSAVGRALTGFLASASAVVVVVALTFHPGIRYWIFSAAALGFWAALAFWLTRQFDEPGTDREPAISARTDPPAELPPPQPQQPPMVRPVVHDAPSR</sequence>
<comment type="caution">
    <text evidence="4">The sequence shown here is derived from an EMBL/GenBank/DDBJ whole genome shotgun (WGS) entry which is preliminary data.</text>
</comment>
<accession>A0A3D4VCR1</accession>
<name>A0A3D4VCR1_9BACT</name>
<keyword evidence="3" id="KW-0732">Signal</keyword>
<dbReference type="EMBL" id="DPIY01000012">
    <property type="protein sequence ID" value="HCT58909.1"/>
    <property type="molecule type" value="Genomic_DNA"/>
</dbReference>
<protein>
    <submittedName>
        <fullName evidence="4">Uncharacterized protein</fullName>
    </submittedName>
</protein>
<feature type="transmembrane region" description="Helical" evidence="2">
    <location>
        <begin position="12"/>
        <end position="31"/>
    </location>
</feature>
<feature type="transmembrane region" description="Helical" evidence="2">
    <location>
        <begin position="37"/>
        <end position="59"/>
    </location>
</feature>
<feature type="compositionally biased region" description="Pro residues" evidence="1">
    <location>
        <begin position="136"/>
        <end position="149"/>
    </location>
</feature>
<feature type="transmembrane region" description="Helical" evidence="2">
    <location>
        <begin position="95"/>
        <end position="114"/>
    </location>
</feature>
<evidence type="ECO:0000313" key="4">
    <source>
        <dbReference type="EMBL" id="HCT58909.1"/>
    </source>
</evidence>
<dbReference type="AlphaFoldDB" id="A0A3D4VCR1"/>
<evidence type="ECO:0000313" key="5">
    <source>
        <dbReference type="Proteomes" id="UP000264071"/>
    </source>
</evidence>
<feature type="transmembrane region" description="Helical" evidence="2">
    <location>
        <begin position="71"/>
        <end position="89"/>
    </location>
</feature>
<dbReference type="Proteomes" id="UP000264071">
    <property type="component" value="Unassembled WGS sequence"/>
</dbReference>